<dbReference type="PANTHER" id="PTHR10846">
    <property type="entry name" value="SODIUM/POTASSIUM/CALCIUM EXCHANGER"/>
    <property type="match status" value="1"/>
</dbReference>
<protein>
    <submittedName>
        <fullName evidence="7">Calcium/sodium antiporter</fullName>
    </submittedName>
</protein>
<feature type="transmembrane region" description="Helical" evidence="5">
    <location>
        <begin position="166"/>
        <end position="184"/>
    </location>
</feature>
<keyword evidence="2 5" id="KW-0812">Transmembrane</keyword>
<dbReference type="InterPro" id="IPR004481">
    <property type="entry name" value="K/Na/Ca-exchanger"/>
</dbReference>
<evidence type="ECO:0000256" key="4">
    <source>
        <dbReference type="ARBA" id="ARBA00023136"/>
    </source>
</evidence>
<evidence type="ECO:0000256" key="1">
    <source>
        <dbReference type="ARBA" id="ARBA00004141"/>
    </source>
</evidence>
<evidence type="ECO:0000256" key="3">
    <source>
        <dbReference type="ARBA" id="ARBA00022989"/>
    </source>
</evidence>
<feature type="transmembrane region" description="Helical" evidence="5">
    <location>
        <begin position="299"/>
        <end position="315"/>
    </location>
</feature>
<keyword evidence="4 5" id="KW-0472">Membrane</keyword>
<reference evidence="7" key="1">
    <citation type="submission" date="2023-06" db="EMBL/GenBank/DDBJ databases">
        <title>SYSU T00b26.</title>
        <authorList>
            <person name="Gao L."/>
            <person name="Fang B.-Z."/>
            <person name="Li W.-J."/>
        </authorList>
    </citation>
    <scope>NUCLEOTIDE SEQUENCE</scope>
    <source>
        <strain evidence="7">SYSU T00b26</strain>
    </source>
</reference>
<feature type="transmembrane region" description="Helical" evidence="5">
    <location>
        <begin position="204"/>
        <end position="227"/>
    </location>
</feature>
<dbReference type="Proteomes" id="UP001172738">
    <property type="component" value="Unassembled WGS sequence"/>
</dbReference>
<accession>A0ABT8G1C2</accession>
<feature type="transmembrane region" description="Helical" evidence="5">
    <location>
        <begin position="127"/>
        <end position="145"/>
    </location>
</feature>
<dbReference type="PANTHER" id="PTHR10846:SF8">
    <property type="entry name" value="INNER MEMBRANE PROTEIN YRBG"/>
    <property type="match status" value="1"/>
</dbReference>
<feature type="domain" description="Sodium/calcium exchanger membrane region" evidence="6">
    <location>
        <begin position="4"/>
        <end position="144"/>
    </location>
</feature>
<evidence type="ECO:0000259" key="6">
    <source>
        <dbReference type="Pfam" id="PF01699"/>
    </source>
</evidence>
<dbReference type="Gene3D" id="1.20.1420.30">
    <property type="entry name" value="NCX, central ion-binding region"/>
    <property type="match status" value="2"/>
</dbReference>
<feature type="transmembrane region" description="Helical" evidence="5">
    <location>
        <begin position="239"/>
        <end position="259"/>
    </location>
</feature>
<feature type="domain" description="Sodium/calcium exchanger membrane region" evidence="6">
    <location>
        <begin position="171"/>
        <end position="314"/>
    </location>
</feature>
<keyword evidence="3 5" id="KW-1133">Transmembrane helix</keyword>
<comment type="caution">
    <text evidence="7">The sequence shown here is derived from an EMBL/GenBank/DDBJ whole genome shotgun (WGS) entry which is preliminary data.</text>
</comment>
<proteinExistence type="predicted"/>
<dbReference type="InterPro" id="IPR044880">
    <property type="entry name" value="NCX_ion-bd_dom_sf"/>
</dbReference>
<feature type="transmembrane region" description="Helical" evidence="5">
    <location>
        <begin position="271"/>
        <end position="287"/>
    </location>
</feature>
<dbReference type="RefSeq" id="WP_301127946.1">
    <property type="nucleotide sequence ID" value="NZ_JAUHPV010000004.1"/>
</dbReference>
<dbReference type="EMBL" id="JAUHPV010000004">
    <property type="protein sequence ID" value="MDN4472922.1"/>
    <property type="molecule type" value="Genomic_DNA"/>
</dbReference>
<sequence length="317" mass="32990">MLIAVLATIVGLAALAWSADHFVSGASAVARRLGMSPLLVGMLVIGFGTSAPELVVSGFAAAGGNPELAIGNAFGSNVANIGLILGITAVVMPILVHRGVLKRELPFLIVVTIVAWLLLADGELSRLDAAVLFGTLLLQIVWSILEGRRNAADELAKEVGRAPAMAAWRAWTSLLAGLVLLVLSSRLLVWGAVDIAERLGWSDLVIGLTVVAIGTSAPELASALAAVRKGENDMALGNVIGSNLFNTLGVLGVAGLIAPAAVAPEVVTRDVPFTLGLTILLVVFALWPRSRGRISRREGASLFVLWVAYTVYLLLTA</sequence>
<dbReference type="InterPro" id="IPR004837">
    <property type="entry name" value="NaCa_Exmemb"/>
</dbReference>
<gene>
    <name evidence="7" type="ORF">QQX04_07940</name>
</gene>
<name>A0ABT8G1C2_9MICO</name>
<organism evidence="7 8">
    <name type="scientific">Demequina zhanjiangensis</name>
    <dbReference type="NCBI Taxonomy" id="3051659"/>
    <lineage>
        <taxon>Bacteria</taxon>
        <taxon>Bacillati</taxon>
        <taxon>Actinomycetota</taxon>
        <taxon>Actinomycetes</taxon>
        <taxon>Micrococcales</taxon>
        <taxon>Demequinaceae</taxon>
        <taxon>Demequina</taxon>
    </lineage>
</organism>
<keyword evidence="8" id="KW-1185">Reference proteome</keyword>
<feature type="transmembrane region" description="Helical" evidence="5">
    <location>
        <begin position="78"/>
        <end position="96"/>
    </location>
</feature>
<evidence type="ECO:0000256" key="2">
    <source>
        <dbReference type="ARBA" id="ARBA00022692"/>
    </source>
</evidence>
<dbReference type="Pfam" id="PF01699">
    <property type="entry name" value="Na_Ca_ex"/>
    <property type="match status" value="2"/>
</dbReference>
<dbReference type="NCBIfam" id="TIGR00367">
    <property type="entry name" value="calcium/sodium antiporter"/>
    <property type="match status" value="1"/>
</dbReference>
<evidence type="ECO:0000313" key="7">
    <source>
        <dbReference type="EMBL" id="MDN4472922.1"/>
    </source>
</evidence>
<comment type="subcellular location">
    <subcellularLocation>
        <location evidence="1">Membrane</location>
        <topology evidence="1">Multi-pass membrane protein</topology>
    </subcellularLocation>
</comment>
<evidence type="ECO:0000313" key="8">
    <source>
        <dbReference type="Proteomes" id="UP001172738"/>
    </source>
</evidence>
<evidence type="ECO:0000256" key="5">
    <source>
        <dbReference type="SAM" id="Phobius"/>
    </source>
</evidence>